<dbReference type="Proteomes" id="UP000288178">
    <property type="component" value="Unassembled WGS sequence"/>
</dbReference>
<keyword evidence="2" id="KW-1133">Transmembrane helix</keyword>
<feature type="region of interest" description="Disordered" evidence="1">
    <location>
        <begin position="88"/>
        <end position="111"/>
    </location>
</feature>
<dbReference type="Pfam" id="PF00990">
    <property type="entry name" value="GGDEF"/>
    <property type="match status" value="1"/>
</dbReference>
<keyword evidence="2" id="KW-0812">Transmembrane</keyword>
<dbReference type="SMART" id="SM00267">
    <property type="entry name" value="GGDEF"/>
    <property type="match status" value="1"/>
</dbReference>
<feature type="compositionally biased region" description="Basic residues" evidence="1">
    <location>
        <begin position="97"/>
        <end position="109"/>
    </location>
</feature>
<keyword evidence="6" id="KW-1185">Reference proteome</keyword>
<dbReference type="Pfam" id="PF00672">
    <property type="entry name" value="HAMP"/>
    <property type="match status" value="1"/>
</dbReference>
<dbReference type="OrthoDB" id="9813903at2"/>
<accession>A0A3S2X186</accession>
<dbReference type="SUPFAM" id="SSF55073">
    <property type="entry name" value="Nucleotide cyclase"/>
    <property type="match status" value="1"/>
</dbReference>
<evidence type="ECO:0000313" key="6">
    <source>
        <dbReference type="Proteomes" id="UP000288178"/>
    </source>
</evidence>
<feature type="region of interest" description="Disordered" evidence="1">
    <location>
        <begin position="47"/>
        <end position="73"/>
    </location>
</feature>
<protein>
    <submittedName>
        <fullName evidence="5">Sensor domain-containing diguanylate cyclase</fullName>
    </submittedName>
</protein>
<reference evidence="5 6" key="1">
    <citation type="submission" date="2019-01" db="EMBL/GenBank/DDBJ databases">
        <authorList>
            <person name="Chen W.-M."/>
        </authorList>
    </citation>
    <scope>NUCLEOTIDE SEQUENCE [LARGE SCALE GENOMIC DNA]</scope>
    <source>
        <strain evidence="5 6">ICH-3</strain>
    </source>
</reference>
<dbReference type="InterPro" id="IPR000160">
    <property type="entry name" value="GGDEF_dom"/>
</dbReference>
<organism evidence="5 6">
    <name type="scientific">Rubrivivax albus</name>
    <dbReference type="NCBI Taxonomy" id="2499835"/>
    <lineage>
        <taxon>Bacteria</taxon>
        <taxon>Pseudomonadati</taxon>
        <taxon>Pseudomonadota</taxon>
        <taxon>Betaproteobacteria</taxon>
        <taxon>Burkholderiales</taxon>
        <taxon>Sphaerotilaceae</taxon>
        <taxon>Rubrivivax</taxon>
    </lineage>
</organism>
<feature type="domain" description="HAMP" evidence="3">
    <location>
        <begin position="479"/>
        <end position="531"/>
    </location>
</feature>
<dbReference type="SUPFAM" id="SSF158472">
    <property type="entry name" value="HAMP domain-like"/>
    <property type="match status" value="1"/>
</dbReference>
<evidence type="ECO:0000256" key="2">
    <source>
        <dbReference type="SAM" id="Phobius"/>
    </source>
</evidence>
<evidence type="ECO:0000256" key="1">
    <source>
        <dbReference type="SAM" id="MobiDB-lite"/>
    </source>
</evidence>
<proteinExistence type="predicted"/>
<dbReference type="CDD" id="cd01949">
    <property type="entry name" value="GGDEF"/>
    <property type="match status" value="1"/>
</dbReference>
<gene>
    <name evidence="5" type="ORF">ENE75_11775</name>
</gene>
<dbReference type="PANTHER" id="PTHR46663">
    <property type="entry name" value="DIGUANYLATE CYCLASE DGCT-RELATED"/>
    <property type="match status" value="1"/>
</dbReference>
<name>A0A3S2X186_9BURK</name>
<dbReference type="PROSITE" id="PS50887">
    <property type="entry name" value="GGDEF"/>
    <property type="match status" value="1"/>
</dbReference>
<dbReference type="Gene3D" id="3.30.70.270">
    <property type="match status" value="1"/>
</dbReference>
<feature type="domain" description="GGDEF" evidence="4">
    <location>
        <begin position="558"/>
        <end position="686"/>
    </location>
</feature>
<dbReference type="InterPro" id="IPR043128">
    <property type="entry name" value="Rev_trsase/Diguanyl_cyclase"/>
</dbReference>
<comment type="caution">
    <text evidence="5">The sequence shown here is derived from an EMBL/GenBank/DDBJ whole genome shotgun (WGS) entry which is preliminary data.</text>
</comment>
<dbReference type="Gene3D" id="6.10.340.10">
    <property type="match status" value="1"/>
</dbReference>
<keyword evidence="2" id="KW-0472">Membrane</keyword>
<dbReference type="InterPro" id="IPR003660">
    <property type="entry name" value="HAMP_dom"/>
</dbReference>
<sequence length="686" mass="75069">MRWTSAWWPRAWRPPSSATCWWPWAATNCRATCSRALCRPRHSGSGPWTTVPTRARSSPTRCSRKPSRCPESSRPACIAGSAVPWQAQGGHRLASASHRRRAGRPRRSTGRSITVNPLARLPLRALLTLPYVGLVLVLAVIVGLLSLRAGQDAVDTWSEQLLVETVKRIEQAVDRHVAGSAAVLEAAFPRGVAAPMSLDGEMDALRTRFWLATSVHRDPNNYAYYGDREGRFFGLWRHDEQAAELRLRLTGSGPRSIHRFSGIHGALGALEEESRIFDPRERPWFKAGESNALHTWTSIYIDFRTEALVATRARRVLDAQGAFAGVVATDLSLQQVNHFLRRLTLSPNGIALVTEPGGLMIGVSRGAHMQAGGDGAAQRLNAADSPDAFVAATYGAVSAMLAASPQGEAQAAHFTLPDGEVVQVGYSRLRDDAGLDWQVMVAVPRDDFVQGVQAGFRRSLWLGIGAAVVVTLLGLWIVATITRELRQVADAATRLGEGALDTPLHSSRRDELGQLVRSFTAMRSRLLTDPLTHLANRTALQRRIEQRLQRHRRRDDSSPFALLFIDFNHFKAINDRHGHDVGDAVLREMAERLSGAVRALDLVARYAGDEFVVLLDGIGGRADAEAVREHLDRLLRQPLQALPPGTADVATPEGAAIGLAVCPEDGEDADALIRHADADMYRRKPG</sequence>
<feature type="transmembrane region" description="Helical" evidence="2">
    <location>
        <begin position="126"/>
        <end position="147"/>
    </location>
</feature>
<dbReference type="InterPro" id="IPR029787">
    <property type="entry name" value="Nucleotide_cyclase"/>
</dbReference>
<evidence type="ECO:0000313" key="5">
    <source>
        <dbReference type="EMBL" id="RVT51496.1"/>
    </source>
</evidence>
<feature type="transmembrane region" description="Helical" evidence="2">
    <location>
        <begin position="460"/>
        <end position="479"/>
    </location>
</feature>
<dbReference type="CDD" id="cd06225">
    <property type="entry name" value="HAMP"/>
    <property type="match status" value="1"/>
</dbReference>
<dbReference type="SMART" id="SM00304">
    <property type="entry name" value="HAMP"/>
    <property type="match status" value="1"/>
</dbReference>
<feature type="compositionally biased region" description="Polar residues" evidence="1">
    <location>
        <begin position="47"/>
        <end position="61"/>
    </location>
</feature>
<dbReference type="AlphaFoldDB" id="A0A3S2X186"/>
<dbReference type="PROSITE" id="PS50885">
    <property type="entry name" value="HAMP"/>
    <property type="match status" value="1"/>
</dbReference>
<dbReference type="PANTHER" id="PTHR46663:SF2">
    <property type="entry name" value="GGDEF DOMAIN-CONTAINING PROTEIN"/>
    <property type="match status" value="1"/>
</dbReference>
<evidence type="ECO:0000259" key="4">
    <source>
        <dbReference type="PROSITE" id="PS50887"/>
    </source>
</evidence>
<dbReference type="GO" id="GO:0007165">
    <property type="term" value="P:signal transduction"/>
    <property type="evidence" value="ECO:0007669"/>
    <property type="project" value="InterPro"/>
</dbReference>
<dbReference type="NCBIfam" id="TIGR00254">
    <property type="entry name" value="GGDEF"/>
    <property type="match status" value="1"/>
</dbReference>
<dbReference type="EMBL" id="SACT01000003">
    <property type="protein sequence ID" value="RVT51496.1"/>
    <property type="molecule type" value="Genomic_DNA"/>
</dbReference>
<dbReference type="InterPro" id="IPR052163">
    <property type="entry name" value="DGC-Regulatory_Protein"/>
</dbReference>
<dbReference type="Gene3D" id="3.30.450.20">
    <property type="entry name" value="PAS domain"/>
    <property type="match status" value="2"/>
</dbReference>
<dbReference type="GO" id="GO:0016020">
    <property type="term" value="C:membrane"/>
    <property type="evidence" value="ECO:0007669"/>
    <property type="project" value="InterPro"/>
</dbReference>
<evidence type="ECO:0000259" key="3">
    <source>
        <dbReference type="PROSITE" id="PS50885"/>
    </source>
</evidence>